<protein>
    <submittedName>
        <fullName evidence="2">Unannotated protein</fullName>
    </submittedName>
</protein>
<proteinExistence type="predicted"/>
<dbReference type="PANTHER" id="PTHR41521">
    <property type="match status" value="1"/>
</dbReference>
<dbReference type="Gene3D" id="3.30.70.100">
    <property type="match status" value="1"/>
</dbReference>
<gene>
    <name evidence="2" type="ORF">UFOPK2761_02259</name>
</gene>
<reference evidence="2" key="1">
    <citation type="submission" date="2020-05" db="EMBL/GenBank/DDBJ databases">
        <authorList>
            <person name="Chiriac C."/>
            <person name="Salcher M."/>
            <person name="Ghai R."/>
            <person name="Kavagutti S V."/>
        </authorList>
    </citation>
    <scope>NUCLEOTIDE SEQUENCE</scope>
</reference>
<name>A0A6J6U7W0_9ZZZZ</name>
<evidence type="ECO:0000259" key="1">
    <source>
        <dbReference type="Pfam" id="PF07045"/>
    </source>
</evidence>
<sequence>MSAYWVSSYLEITDEAKLRAYADLAGPAIVSAGGRFLARGLPEATYEAGRAERCVIIEFADVAAAVACHDSAAYQEALSALGDGAVRDLRIVPGA</sequence>
<accession>A0A6J6U7W0</accession>
<dbReference type="SUPFAM" id="SSF54909">
    <property type="entry name" value="Dimeric alpha+beta barrel"/>
    <property type="match status" value="1"/>
</dbReference>
<dbReference type="EMBL" id="CAEZYQ010000018">
    <property type="protein sequence ID" value="CAB4755308.1"/>
    <property type="molecule type" value="Genomic_DNA"/>
</dbReference>
<evidence type="ECO:0000313" key="2">
    <source>
        <dbReference type="EMBL" id="CAB4755308.1"/>
    </source>
</evidence>
<feature type="domain" description="DUF1330" evidence="1">
    <location>
        <begin position="2"/>
        <end position="94"/>
    </location>
</feature>
<dbReference type="InterPro" id="IPR011008">
    <property type="entry name" value="Dimeric_a/b-barrel"/>
</dbReference>
<organism evidence="2">
    <name type="scientific">freshwater metagenome</name>
    <dbReference type="NCBI Taxonomy" id="449393"/>
    <lineage>
        <taxon>unclassified sequences</taxon>
        <taxon>metagenomes</taxon>
        <taxon>ecological metagenomes</taxon>
    </lineage>
</organism>
<dbReference type="Pfam" id="PF07045">
    <property type="entry name" value="DUF1330"/>
    <property type="match status" value="1"/>
</dbReference>
<dbReference type="InterPro" id="IPR010753">
    <property type="entry name" value="DUF1330"/>
</dbReference>
<dbReference type="AlphaFoldDB" id="A0A6J6U7W0"/>
<dbReference type="PANTHER" id="PTHR41521:SF4">
    <property type="entry name" value="BLR0684 PROTEIN"/>
    <property type="match status" value="1"/>
</dbReference>